<organism evidence="7 8">
    <name type="scientific">Drosophila willistoni</name>
    <name type="common">Fruit fly</name>
    <dbReference type="NCBI Taxonomy" id="7260"/>
    <lineage>
        <taxon>Eukaryota</taxon>
        <taxon>Metazoa</taxon>
        <taxon>Ecdysozoa</taxon>
        <taxon>Arthropoda</taxon>
        <taxon>Hexapoda</taxon>
        <taxon>Insecta</taxon>
        <taxon>Pterygota</taxon>
        <taxon>Neoptera</taxon>
        <taxon>Endopterygota</taxon>
        <taxon>Diptera</taxon>
        <taxon>Brachycera</taxon>
        <taxon>Muscomorpha</taxon>
        <taxon>Ephydroidea</taxon>
        <taxon>Drosophilidae</taxon>
        <taxon>Drosophila</taxon>
        <taxon>Sophophora</taxon>
    </lineage>
</organism>
<keyword evidence="3" id="KW-0677">Repeat</keyword>
<dbReference type="Gene3D" id="1.25.40.10">
    <property type="entry name" value="Tetratricopeptide repeat domain"/>
    <property type="match status" value="2"/>
</dbReference>
<dbReference type="GO" id="GO:0032040">
    <property type="term" value="C:small-subunit processome"/>
    <property type="evidence" value="ECO:0007669"/>
    <property type="project" value="TreeGrafter"/>
</dbReference>
<feature type="compositionally biased region" description="Basic and acidic residues" evidence="5">
    <location>
        <begin position="1087"/>
        <end position="1108"/>
    </location>
</feature>
<protein>
    <recommendedName>
        <fullName evidence="6">S1 motif domain-containing protein</fullName>
    </recommendedName>
</protein>
<dbReference type="STRING" id="7260.B4NKR7"/>
<dbReference type="eggNOG" id="KOG1070">
    <property type="taxonomic scope" value="Eukaryota"/>
</dbReference>
<reference evidence="7 8" key="1">
    <citation type="journal article" date="2007" name="Nature">
        <title>Evolution of genes and genomes on the Drosophila phylogeny.</title>
        <authorList>
            <consortium name="Drosophila 12 Genomes Consortium"/>
            <person name="Clark A.G."/>
            <person name="Eisen M.B."/>
            <person name="Smith D.R."/>
            <person name="Bergman C.M."/>
            <person name="Oliver B."/>
            <person name="Markow T.A."/>
            <person name="Kaufman T.C."/>
            <person name="Kellis M."/>
            <person name="Gelbart W."/>
            <person name="Iyer V.N."/>
            <person name="Pollard D.A."/>
            <person name="Sackton T.B."/>
            <person name="Larracuente A.M."/>
            <person name="Singh N.D."/>
            <person name="Abad J.P."/>
            <person name="Abt D.N."/>
            <person name="Adryan B."/>
            <person name="Aguade M."/>
            <person name="Akashi H."/>
            <person name="Anderson W.W."/>
            <person name="Aquadro C.F."/>
            <person name="Ardell D.H."/>
            <person name="Arguello R."/>
            <person name="Artieri C.G."/>
            <person name="Barbash D.A."/>
            <person name="Barker D."/>
            <person name="Barsanti P."/>
            <person name="Batterham P."/>
            <person name="Batzoglou S."/>
            <person name="Begun D."/>
            <person name="Bhutkar A."/>
            <person name="Blanco E."/>
            <person name="Bosak S.A."/>
            <person name="Bradley R.K."/>
            <person name="Brand A.D."/>
            <person name="Brent M.R."/>
            <person name="Brooks A.N."/>
            <person name="Brown R.H."/>
            <person name="Butlin R.K."/>
            <person name="Caggese C."/>
            <person name="Calvi B.R."/>
            <person name="Bernardo de Carvalho A."/>
            <person name="Caspi A."/>
            <person name="Castrezana S."/>
            <person name="Celniker S.E."/>
            <person name="Chang J.L."/>
            <person name="Chapple C."/>
            <person name="Chatterji S."/>
            <person name="Chinwalla A."/>
            <person name="Civetta A."/>
            <person name="Clifton S.W."/>
            <person name="Comeron J.M."/>
            <person name="Costello J.C."/>
            <person name="Coyne J.A."/>
            <person name="Daub J."/>
            <person name="David R.G."/>
            <person name="Delcher A.L."/>
            <person name="Delehaunty K."/>
            <person name="Do C.B."/>
            <person name="Ebling H."/>
            <person name="Edwards K."/>
            <person name="Eickbush T."/>
            <person name="Evans J.D."/>
            <person name="Filipski A."/>
            <person name="Findeiss S."/>
            <person name="Freyhult E."/>
            <person name="Fulton L."/>
            <person name="Fulton R."/>
            <person name="Garcia A.C."/>
            <person name="Gardiner A."/>
            <person name="Garfield D.A."/>
            <person name="Garvin B.E."/>
            <person name="Gibson G."/>
            <person name="Gilbert D."/>
            <person name="Gnerre S."/>
            <person name="Godfrey J."/>
            <person name="Good R."/>
            <person name="Gotea V."/>
            <person name="Gravely B."/>
            <person name="Greenberg A.J."/>
            <person name="Griffiths-Jones S."/>
            <person name="Gross S."/>
            <person name="Guigo R."/>
            <person name="Gustafson E.A."/>
            <person name="Haerty W."/>
            <person name="Hahn M.W."/>
            <person name="Halligan D.L."/>
            <person name="Halpern A.L."/>
            <person name="Halter G.M."/>
            <person name="Han M.V."/>
            <person name="Heger A."/>
            <person name="Hillier L."/>
            <person name="Hinrichs A.S."/>
            <person name="Holmes I."/>
            <person name="Hoskins R.A."/>
            <person name="Hubisz M.J."/>
            <person name="Hultmark D."/>
            <person name="Huntley M.A."/>
            <person name="Jaffe D.B."/>
            <person name="Jagadeeshan S."/>
            <person name="Jeck W.R."/>
            <person name="Johnson J."/>
            <person name="Jones C.D."/>
            <person name="Jordan W.C."/>
            <person name="Karpen G.H."/>
            <person name="Kataoka E."/>
            <person name="Keightley P.D."/>
            <person name="Kheradpour P."/>
            <person name="Kirkness E.F."/>
            <person name="Koerich L.B."/>
            <person name="Kristiansen K."/>
            <person name="Kudrna D."/>
            <person name="Kulathinal R.J."/>
            <person name="Kumar S."/>
            <person name="Kwok R."/>
            <person name="Lander E."/>
            <person name="Langley C.H."/>
            <person name="Lapoint R."/>
            <person name="Lazzaro B.P."/>
            <person name="Lee S.J."/>
            <person name="Levesque L."/>
            <person name="Li R."/>
            <person name="Lin C.F."/>
            <person name="Lin M.F."/>
            <person name="Lindblad-Toh K."/>
            <person name="Llopart A."/>
            <person name="Long M."/>
            <person name="Low L."/>
            <person name="Lozovsky E."/>
            <person name="Lu J."/>
            <person name="Luo M."/>
            <person name="Machado C.A."/>
            <person name="Makalowski W."/>
            <person name="Marzo M."/>
            <person name="Matsuda M."/>
            <person name="Matzkin L."/>
            <person name="McAllister B."/>
            <person name="McBride C.S."/>
            <person name="McKernan B."/>
            <person name="McKernan K."/>
            <person name="Mendez-Lago M."/>
            <person name="Minx P."/>
            <person name="Mollenhauer M.U."/>
            <person name="Montooth K."/>
            <person name="Mount S.M."/>
            <person name="Mu X."/>
            <person name="Myers E."/>
            <person name="Negre B."/>
            <person name="Newfeld S."/>
            <person name="Nielsen R."/>
            <person name="Noor M.A."/>
            <person name="O'Grady P."/>
            <person name="Pachter L."/>
            <person name="Papaceit M."/>
            <person name="Parisi M.J."/>
            <person name="Parisi M."/>
            <person name="Parts L."/>
            <person name="Pedersen J.S."/>
            <person name="Pesole G."/>
            <person name="Phillippy A.M."/>
            <person name="Ponting C.P."/>
            <person name="Pop M."/>
            <person name="Porcelli D."/>
            <person name="Powell J.R."/>
            <person name="Prohaska S."/>
            <person name="Pruitt K."/>
            <person name="Puig M."/>
            <person name="Quesneville H."/>
            <person name="Ram K.R."/>
            <person name="Rand D."/>
            <person name="Rasmussen M.D."/>
            <person name="Reed L.K."/>
            <person name="Reenan R."/>
            <person name="Reily A."/>
            <person name="Remington K.A."/>
            <person name="Rieger T.T."/>
            <person name="Ritchie M.G."/>
            <person name="Robin C."/>
            <person name="Rogers Y.H."/>
            <person name="Rohde C."/>
            <person name="Rozas J."/>
            <person name="Rubenfield M.J."/>
            <person name="Ruiz A."/>
            <person name="Russo S."/>
            <person name="Salzberg S.L."/>
            <person name="Sanchez-Gracia A."/>
            <person name="Saranga D.J."/>
            <person name="Sato H."/>
            <person name="Schaeffer S.W."/>
            <person name="Schatz M.C."/>
            <person name="Schlenke T."/>
            <person name="Schwartz R."/>
            <person name="Segarra C."/>
            <person name="Singh R.S."/>
            <person name="Sirot L."/>
            <person name="Sirota M."/>
            <person name="Sisneros N.B."/>
            <person name="Smith C.D."/>
            <person name="Smith T.F."/>
            <person name="Spieth J."/>
            <person name="Stage D.E."/>
            <person name="Stark A."/>
            <person name="Stephan W."/>
            <person name="Strausberg R.L."/>
            <person name="Strempel S."/>
            <person name="Sturgill D."/>
            <person name="Sutton G."/>
            <person name="Sutton G.G."/>
            <person name="Tao W."/>
            <person name="Teichmann S."/>
            <person name="Tobari Y.N."/>
            <person name="Tomimura Y."/>
            <person name="Tsolas J.M."/>
            <person name="Valente V.L."/>
            <person name="Venter E."/>
            <person name="Venter J.C."/>
            <person name="Vicario S."/>
            <person name="Vieira F.G."/>
            <person name="Vilella A.J."/>
            <person name="Villasante A."/>
            <person name="Walenz B."/>
            <person name="Wang J."/>
            <person name="Wasserman M."/>
            <person name="Watts T."/>
            <person name="Wilson D."/>
            <person name="Wilson R.K."/>
            <person name="Wing R.A."/>
            <person name="Wolfner M.F."/>
            <person name="Wong A."/>
            <person name="Wong G.K."/>
            <person name="Wu C.I."/>
            <person name="Wu G."/>
            <person name="Yamamoto D."/>
            <person name="Yang H.P."/>
            <person name="Yang S.P."/>
            <person name="Yorke J.A."/>
            <person name="Yoshida K."/>
            <person name="Zdobnov E."/>
            <person name="Zhang P."/>
            <person name="Zhang Y."/>
            <person name="Zimin A.V."/>
            <person name="Baldwin J."/>
            <person name="Abdouelleil A."/>
            <person name="Abdulkadir J."/>
            <person name="Abebe A."/>
            <person name="Abera B."/>
            <person name="Abreu J."/>
            <person name="Acer S.C."/>
            <person name="Aftuck L."/>
            <person name="Alexander A."/>
            <person name="An P."/>
            <person name="Anderson E."/>
            <person name="Anderson S."/>
            <person name="Arachi H."/>
            <person name="Azer M."/>
            <person name="Bachantsang P."/>
            <person name="Barry A."/>
            <person name="Bayul T."/>
            <person name="Berlin A."/>
            <person name="Bessette D."/>
            <person name="Bloom T."/>
            <person name="Blye J."/>
            <person name="Boguslavskiy L."/>
            <person name="Bonnet C."/>
            <person name="Boukhgalter B."/>
            <person name="Bourzgui I."/>
            <person name="Brown A."/>
            <person name="Cahill P."/>
            <person name="Channer S."/>
            <person name="Cheshatsang Y."/>
            <person name="Chuda L."/>
            <person name="Citroen M."/>
            <person name="Collymore A."/>
            <person name="Cooke P."/>
            <person name="Costello M."/>
            <person name="D'Aco K."/>
            <person name="Daza R."/>
            <person name="De Haan G."/>
            <person name="DeGray S."/>
            <person name="DeMaso C."/>
            <person name="Dhargay N."/>
            <person name="Dooley K."/>
            <person name="Dooley E."/>
            <person name="Doricent M."/>
            <person name="Dorje P."/>
            <person name="Dorjee K."/>
            <person name="Dupes A."/>
            <person name="Elong R."/>
            <person name="Falk J."/>
            <person name="Farina A."/>
            <person name="Faro S."/>
            <person name="Ferguson D."/>
            <person name="Fisher S."/>
            <person name="Foley C.D."/>
            <person name="Franke A."/>
            <person name="Friedrich D."/>
            <person name="Gadbois L."/>
            <person name="Gearin G."/>
            <person name="Gearin C.R."/>
            <person name="Giannoukos G."/>
            <person name="Goode T."/>
            <person name="Graham J."/>
            <person name="Grandbois E."/>
            <person name="Grewal S."/>
            <person name="Gyaltsen K."/>
            <person name="Hafez N."/>
            <person name="Hagos B."/>
            <person name="Hall J."/>
            <person name="Henson C."/>
            <person name="Hollinger A."/>
            <person name="Honan T."/>
            <person name="Huard M.D."/>
            <person name="Hughes L."/>
            <person name="Hurhula B."/>
            <person name="Husby M.E."/>
            <person name="Kamat A."/>
            <person name="Kanga B."/>
            <person name="Kashin S."/>
            <person name="Khazanovich D."/>
            <person name="Kisner P."/>
            <person name="Lance K."/>
            <person name="Lara M."/>
            <person name="Lee W."/>
            <person name="Lennon N."/>
            <person name="Letendre F."/>
            <person name="LeVine R."/>
            <person name="Lipovsky A."/>
            <person name="Liu X."/>
            <person name="Liu J."/>
            <person name="Liu S."/>
            <person name="Lokyitsang T."/>
            <person name="Lokyitsang Y."/>
            <person name="Lubonja R."/>
            <person name="Lui A."/>
            <person name="MacDonald P."/>
            <person name="Magnisalis V."/>
            <person name="Maru K."/>
            <person name="Matthews C."/>
            <person name="McCusker W."/>
            <person name="McDonough S."/>
            <person name="Mehta T."/>
            <person name="Meldrim J."/>
            <person name="Meneus L."/>
            <person name="Mihai O."/>
            <person name="Mihalev A."/>
            <person name="Mihova T."/>
            <person name="Mittelman R."/>
            <person name="Mlenga V."/>
            <person name="Montmayeur A."/>
            <person name="Mulrain L."/>
            <person name="Navidi A."/>
            <person name="Naylor J."/>
            <person name="Negash T."/>
            <person name="Nguyen T."/>
            <person name="Nguyen N."/>
            <person name="Nicol R."/>
            <person name="Norbu C."/>
            <person name="Norbu N."/>
            <person name="Novod N."/>
            <person name="O'Neill B."/>
            <person name="Osman S."/>
            <person name="Markiewicz E."/>
            <person name="Oyono O.L."/>
            <person name="Patti C."/>
            <person name="Phunkhang P."/>
            <person name="Pierre F."/>
            <person name="Priest M."/>
            <person name="Raghuraman S."/>
            <person name="Rege F."/>
            <person name="Reyes R."/>
            <person name="Rise C."/>
            <person name="Rogov P."/>
            <person name="Ross K."/>
            <person name="Ryan E."/>
            <person name="Settipalli S."/>
            <person name="Shea T."/>
            <person name="Sherpa N."/>
            <person name="Shi L."/>
            <person name="Shih D."/>
            <person name="Sparrow T."/>
            <person name="Spaulding J."/>
            <person name="Stalker J."/>
            <person name="Stange-Thomann N."/>
            <person name="Stavropoulos S."/>
            <person name="Stone C."/>
            <person name="Strader C."/>
            <person name="Tesfaye S."/>
            <person name="Thomson T."/>
            <person name="Thoulutsang Y."/>
            <person name="Thoulutsang D."/>
            <person name="Topham K."/>
            <person name="Topping I."/>
            <person name="Tsamla T."/>
            <person name="Vassiliev H."/>
            <person name="Vo A."/>
            <person name="Wangchuk T."/>
            <person name="Wangdi T."/>
            <person name="Weiand M."/>
            <person name="Wilkinson J."/>
            <person name="Wilson A."/>
            <person name="Yadav S."/>
            <person name="Young G."/>
            <person name="Yu Q."/>
            <person name="Zembek L."/>
            <person name="Zhong D."/>
            <person name="Zimmer A."/>
            <person name="Zwirko Z."/>
            <person name="Jaffe D.B."/>
            <person name="Alvarez P."/>
            <person name="Brockman W."/>
            <person name="Butler J."/>
            <person name="Chin C."/>
            <person name="Gnerre S."/>
            <person name="Grabherr M."/>
            <person name="Kleber M."/>
            <person name="Mauceli E."/>
            <person name="MacCallum I."/>
        </authorList>
    </citation>
    <scope>NUCLEOTIDE SEQUENCE [LARGE SCALE GENOMIC DNA]</scope>
    <source>
        <strain evidence="8">Tucson 14030-0811.24</strain>
    </source>
</reference>
<accession>B4NKR7</accession>
<dbReference type="SMR" id="B4NKR7"/>
<feature type="region of interest" description="Disordered" evidence="5">
    <location>
        <begin position="991"/>
        <end position="1035"/>
    </location>
</feature>
<dbReference type="CDD" id="cd05693">
    <property type="entry name" value="S1_Rrp5_repeat_hs1_sc1"/>
    <property type="match status" value="1"/>
</dbReference>
<dbReference type="InterPro" id="IPR011990">
    <property type="entry name" value="TPR-like_helical_dom_sf"/>
</dbReference>
<keyword evidence="2" id="KW-0698">rRNA processing</keyword>
<evidence type="ECO:0000313" key="8">
    <source>
        <dbReference type="Proteomes" id="UP000007798"/>
    </source>
</evidence>
<dbReference type="SUPFAM" id="SSF48452">
    <property type="entry name" value="TPR-like"/>
    <property type="match status" value="1"/>
</dbReference>
<dbReference type="InterPro" id="IPR012340">
    <property type="entry name" value="NA-bd_OB-fold"/>
</dbReference>
<gene>
    <name evidence="7" type="primary">Dwil\GK13970</name>
    <name evidence="7" type="ORF">Dwil_GK13970</name>
</gene>
<keyword evidence="8" id="KW-1185">Reference proteome</keyword>
<keyword evidence="4" id="KW-0539">Nucleus</keyword>
<evidence type="ECO:0000256" key="5">
    <source>
        <dbReference type="SAM" id="MobiDB-lite"/>
    </source>
</evidence>
<comment type="subcellular location">
    <subcellularLocation>
        <location evidence="1">Nucleus</location>
        <location evidence="1">Nucleolus</location>
    </subcellularLocation>
</comment>
<dbReference type="OMA" id="EAACIMQ"/>
<feature type="domain" description="S1 motif" evidence="6">
    <location>
        <begin position="535"/>
        <end position="596"/>
    </location>
</feature>
<dbReference type="PhylomeDB" id="B4NKR7"/>
<feature type="domain" description="S1 motif" evidence="6">
    <location>
        <begin position="179"/>
        <end position="242"/>
    </location>
</feature>
<dbReference type="InParanoid" id="B4NKR7"/>
<evidence type="ECO:0000256" key="1">
    <source>
        <dbReference type="ARBA" id="ARBA00004604"/>
    </source>
</evidence>
<dbReference type="InterPro" id="IPR055430">
    <property type="entry name" value="HAT_Syf1_CNRKL1_C"/>
</dbReference>
<dbReference type="KEGG" id="dwi:6650480"/>
<evidence type="ECO:0000256" key="2">
    <source>
        <dbReference type="ARBA" id="ARBA00022552"/>
    </source>
</evidence>
<sequence length="1379" mass="155229">MVPNEKSFPRGGIVHQESKSGNNDSNIIFGATQKKIRKAPKSKDKQPNELDQDETNVGEQLEAFSAESLKFDTLQEEMLVMGVVRETSATSVQVALPGRLTARALVADISEAYAHVAKAAMAGDTSEYHDLTELFHVGQIVYGRAIKTDQLEAKRITVILSLRPADVHSQLQHTSIKKGFIFSGAIAEIQEHGFIIETGIQGLQAFVPHDESNENQFHVGQLAFLKVKQITHDKNQSTCTCQIISDQNKLKIKSQNETNLDYLLPGSIVRFKVSKQLKDGLKGSILNENFVAYINEHHLAHPLHTLQDYDLNEEYNARVLYTMPLTKLVYLTLNVEIKAGPEQEVEDEAEDQTELKKGSIVEKAKVLRLASGGVILLLNKQSKGLISYSCIKSHYKGNYDKDEVLSKYGRKTKHKVRVLGYDLIESLYYCSDDPNVVNEKLYTLEDLNPGDLVSARLVKQDIKINGGWSLKLGKINGIIDALYLAPGQRYEVGQRVRCRILDVNLERRTCYLTNRPEYLSKSAKLLTNLQSAQEGQVFTGTVVKNELNFFLIKFCNGLKGVLYKQQLKDQLSITEGQTMKFRILRRQKEQIILALPEDKFLLGEICPIEITNSLDSGLQFKINYGQDADEEEEDYLGLIPIRLLSDYPELLHAQKRIYPVATQTEAACINQNIFSVRDVPYFSEHETKDWQSVREGDILRAYVKNVTDQVIDVLVLVRNYNKLVKLHVKMLRLNAVRDASVTLVPEQLLYVKVLSKEPETKTLTVSAKLTDVWSGKLTETAGMVESYLQEVAHIRSSVRSLFSAPIAKYTIGEKINVVFKGIDAVSNDWLYSVDKSPKLTALLVASLAPSGHANAPAKGSKHQAVILWIDYASDVLLISNKRVDIEHITTNTDLPQNLMGKAGMKAKVLLKLESIAICSLKKKGVNPLVFCPIRLHTNDVENSASAGLRQGDFCNIGFIHDHLPIAVPETVWKLWRGVGVGVVTGVKRASEEEKLSSPAVKTKKSKMEKGPLFFEDRQSAKRMEPPAAKETETVPLPARLPGVLNFWNESEAPNTAADSSSSDEAEETEEQDPKKRRLSSKAKAKAQVKEEQRLREIEERNADPDAKPETIDQYERLVLAQPNNSLTWLQYIAFLLSNTEIEKARVLARRAISTISFRESQELRNIWSALLNIELTYNSQNFDDVLKEALNSNDPLEIYLSLVDILRKNNQKERLSGVLVTILNKFKSELKIWSLAADAYFWLGRSDQVHALLQRALRTLPNSDHINCIVAFAKLFAKHDAHDMAQTLLDDVVTSYPKRTDIWLVYVDMLIKAQLIDAARNVLERAVVQKLRPNKMQVIYKKYLQLEENFGTEAHVANVKQQAEQWVRNYAKQAGAAIN</sequence>
<dbReference type="InterPro" id="IPR045209">
    <property type="entry name" value="Rrp5"/>
</dbReference>
<feature type="domain" description="S1 motif" evidence="6">
    <location>
        <begin position="450"/>
        <end position="515"/>
    </location>
</feature>
<evidence type="ECO:0000313" key="7">
    <source>
        <dbReference type="EMBL" id="EDW84128.1"/>
    </source>
</evidence>
<feature type="compositionally biased region" description="Basic residues" evidence="5">
    <location>
        <begin position="1074"/>
        <end position="1086"/>
    </location>
</feature>
<feature type="region of interest" description="Disordered" evidence="5">
    <location>
        <begin position="1"/>
        <end position="55"/>
    </location>
</feature>
<feature type="compositionally biased region" description="Basic and acidic residues" evidence="5">
    <location>
        <begin position="1005"/>
        <end position="1032"/>
    </location>
</feature>
<dbReference type="FunCoup" id="B4NKR7">
    <property type="interactions" value="2391"/>
</dbReference>
<dbReference type="InterPro" id="IPR048059">
    <property type="entry name" value="Rrp5_S1_rpt_hs1_sc1"/>
</dbReference>
<dbReference type="HOGENOM" id="CLU_000845_0_1_1"/>
<dbReference type="GO" id="GO:0006364">
    <property type="term" value="P:rRNA processing"/>
    <property type="evidence" value="ECO:0007669"/>
    <property type="project" value="UniProtKB-KW"/>
</dbReference>
<dbReference type="GO" id="GO:0003723">
    <property type="term" value="F:RNA binding"/>
    <property type="evidence" value="ECO:0007669"/>
    <property type="project" value="TreeGrafter"/>
</dbReference>
<evidence type="ECO:0000259" key="6">
    <source>
        <dbReference type="PROSITE" id="PS50126"/>
    </source>
</evidence>
<dbReference type="SUPFAM" id="SSF50249">
    <property type="entry name" value="Nucleic acid-binding proteins"/>
    <property type="match status" value="3"/>
</dbReference>
<evidence type="ECO:0000256" key="4">
    <source>
        <dbReference type="ARBA" id="ARBA00023242"/>
    </source>
</evidence>
<dbReference type="Proteomes" id="UP000007798">
    <property type="component" value="Unassembled WGS sequence"/>
</dbReference>
<dbReference type="SMART" id="SM00316">
    <property type="entry name" value="S1"/>
    <property type="match status" value="7"/>
</dbReference>
<dbReference type="SMART" id="SM00386">
    <property type="entry name" value="HAT"/>
    <property type="match status" value="5"/>
</dbReference>
<dbReference type="PROSITE" id="PS50126">
    <property type="entry name" value="S1"/>
    <property type="match status" value="3"/>
</dbReference>
<dbReference type="Gene3D" id="2.40.50.140">
    <property type="entry name" value="Nucleic acid-binding proteins"/>
    <property type="match status" value="2"/>
</dbReference>
<dbReference type="InterPro" id="IPR003029">
    <property type="entry name" value="S1_domain"/>
</dbReference>
<dbReference type="InterPro" id="IPR003107">
    <property type="entry name" value="HAT"/>
</dbReference>
<name>B4NKR7_DROWI</name>
<feature type="region of interest" description="Disordered" evidence="5">
    <location>
        <begin position="1052"/>
        <end position="1108"/>
    </location>
</feature>
<dbReference type="PANTHER" id="PTHR23270">
    <property type="entry name" value="PROGRAMMED CELL DEATH PROTEIN 11 PRE-RRNA PROCESSING PROTEIN RRP5"/>
    <property type="match status" value="1"/>
</dbReference>
<feature type="compositionally biased region" description="Acidic residues" evidence="5">
    <location>
        <begin position="1061"/>
        <end position="1070"/>
    </location>
</feature>
<evidence type="ECO:0000256" key="3">
    <source>
        <dbReference type="ARBA" id="ARBA00022737"/>
    </source>
</evidence>
<dbReference type="OrthoDB" id="412781at2759"/>
<dbReference type="Pfam" id="PF23231">
    <property type="entry name" value="HAT_Syf1_CNRKL1_C"/>
    <property type="match status" value="1"/>
</dbReference>
<proteinExistence type="predicted"/>
<dbReference type="PANTHER" id="PTHR23270:SF10">
    <property type="entry name" value="PROTEIN RRP5 HOMOLOG"/>
    <property type="match status" value="1"/>
</dbReference>
<dbReference type="EMBL" id="CH964272">
    <property type="protein sequence ID" value="EDW84128.1"/>
    <property type="molecule type" value="Genomic_DNA"/>
</dbReference>